<dbReference type="EMBL" id="MIGC01003007">
    <property type="protein sequence ID" value="PHJ20142.1"/>
    <property type="molecule type" value="Genomic_DNA"/>
</dbReference>
<keyword evidence="2" id="KW-1185">Reference proteome</keyword>
<protein>
    <submittedName>
        <fullName evidence="1">Uncharacterized protein</fullName>
    </submittedName>
</protein>
<reference evidence="1 2" key="1">
    <citation type="journal article" date="2017" name="Int. J. Parasitol.">
        <title>The genome of the protozoan parasite Cystoisospora suis and a reverse vaccinology approach to identify vaccine candidates.</title>
        <authorList>
            <person name="Palmieri N."/>
            <person name="Shrestha A."/>
            <person name="Ruttkowski B."/>
            <person name="Beck T."/>
            <person name="Vogl C."/>
            <person name="Tomley F."/>
            <person name="Blake D.P."/>
            <person name="Joachim A."/>
        </authorList>
    </citation>
    <scope>NUCLEOTIDE SEQUENCE [LARGE SCALE GENOMIC DNA]</scope>
    <source>
        <strain evidence="1 2">Wien I</strain>
    </source>
</reference>
<name>A0A2C6KVI0_9APIC</name>
<gene>
    <name evidence="1" type="ORF">CSUI_006024</name>
</gene>
<evidence type="ECO:0000313" key="2">
    <source>
        <dbReference type="Proteomes" id="UP000221165"/>
    </source>
</evidence>
<dbReference type="AlphaFoldDB" id="A0A2C6KVI0"/>
<accession>A0A2C6KVI0</accession>
<dbReference type="RefSeq" id="XP_067921833.1">
    <property type="nucleotide sequence ID" value="XM_068066189.1"/>
</dbReference>
<evidence type="ECO:0000313" key="1">
    <source>
        <dbReference type="EMBL" id="PHJ20142.1"/>
    </source>
</evidence>
<comment type="caution">
    <text evidence="1">The sequence shown here is derived from an EMBL/GenBank/DDBJ whole genome shotgun (WGS) entry which is preliminary data.</text>
</comment>
<dbReference type="VEuPathDB" id="ToxoDB:CSUI_006024"/>
<proteinExistence type="predicted"/>
<feature type="non-terminal residue" evidence="1">
    <location>
        <position position="1"/>
    </location>
</feature>
<dbReference type="GeneID" id="94429400"/>
<sequence length="75" mass="8701">WKENLPGLKLRSFLHEAAQEIQIAHGCQVLESHQRRWNGRNFGELDAGHLPGQIFNRQYRGVLSFISFDNTRVVL</sequence>
<dbReference type="Proteomes" id="UP000221165">
    <property type="component" value="Unassembled WGS sequence"/>
</dbReference>
<organism evidence="1 2">
    <name type="scientific">Cystoisospora suis</name>
    <dbReference type="NCBI Taxonomy" id="483139"/>
    <lineage>
        <taxon>Eukaryota</taxon>
        <taxon>Sar</taxon>
        <taxon>Alveolata</taxon>
        <taxon>Apicomplexa</taxon>
        <taxon>Conoidasida</taxon>
        <taxon>Coccidia</taxon>
        <taxon>Eucoccidiorida</taxon>
        <taxon>Eimeriorina</taxon>
        <taxon>Sarcocystidae</taxon>
        <taxon>Cystoisospora</taxon>
    </lineage>
</organism>